<reference evidence="4" key="1">
    <citation type="submission" date="2015-10" db="EMBL/GenBank/DDBJ databases">
        <authorList>
            <person name="Regsiter A."/>
            <person name="william w."/>
        </authorList>
    </citation>
    <scope>NUCLEOTIDE SEQUENCE</scope>
    <source>
        <strain evidence="4">Montdore</strain>
    </source>
</reference>
<dbReference type="InterPro" id="IPR044861">
    <property type="entry name" value="IPNS-like_FE2OG_OXY"/>
</dbReference>
<evidence type="ECO:0000313" key="5">
    <source>
        <dbReference type="Proteomes" id="UP001412239"/>
    </source>
</evidence>
<keyword evidence="2" id="KW-0479">Metal-binding</keyword>
<feature type="domain" description="Fe2OG dioxygenase" evidence="3">
    <location>
        <begin position="171"/>
        <end position="296"/>
    </location>
</feature>
<dbReference type="GO" id="GO:0046872">
    <property type="term" value="F:metal ion binding"/>
    <property type="evidence" value="ECO:0007669"/>
    <property type="project" value="UniProtKB-KW"/>
</dbReference>
<evidence type="ECO:0000256" key="1">
    <source>
        <dbReference type="ARBA" id="ARBA00008056"/>
    </source>
</evidence>
<dbReference type="Pfam" id="PF14226">
    <property type="entry name" value="DIOX_N"/>
    <property type="match status" value="1"/>
</dbReference>
<dbReference type="InterPro" id="IPR026992">
    <property type="entry name" value="DIOX_N"/>
</dbReference>
<gene>
    <name evidence="4" type="ORF">GSTUAT00009055001</name>
</gene>
<name>A0A292PJA3_9PEZI</name>
<dbReference type="AlphaFoldDB" id="A0A292PJA3"/>
<evidence type="ECO:0000256" key="2">
    <source>
        <dbReference type="RuleBase" id="RU003682"/>
    </source>
</evidence>
<evidence type="ECO:0000313" key="4">
    <source>
        <dbReference type="EMBL" id="CUS06851.1"/>
    </source>
</evidence>
<dbReference type="InterPro" id="IPR050231">
    <property type="entry name" value="Iron_ascorbate_oxido_reductase"/>
</dbReference>
<dbReference type="Pfam" id="PF03171">
    <property type="entry name" value="2OG-FeII_Oxy"/>
    <property type="match status" value="1"/>
</dbReference>
<dbReference type="EMBL" id="LN891304">
    <property type="protein sequence ID" value="CUS06851.1"/>
    <property type="molecule type" value="Genomic_DNA"/>
</dbReference>
<dbReference type="GO" id="GO:0016491">
    <property type="term" value="F:oxidoreductase activity"/>
    <property type="evidence" value="ECO:0007669"/>
    <property type="project" value="UniProtKB-KW"/>
</dbReference>
<dbReference type="Gene3D" id="2.60.120.330">
    <property type="entry name" value="B-lactam Antibiotic, Isopenicillin N Synthase, Chain"/>
    <property type="match status" value="1"/>
</dbReference>
<dbReference type="PANTHER" id="PTHR47990">
    <property type="entry name" value="2-OXOGLUTARATE (2OG) AND FE(II)-DEPENDENT OXYGENASE SUPERFAMILY PROTEIN-RELATED"/>
    <property type="match status" value="1"/>
</dbReference>
<keyword evidence="2" id="KW-0408">Iron</keyword>
<accession>A0A292PJA3</accession>
<keyword evidence="5" id="KW-1185">Reference proteome</keyword>
<sequence length="346" mass="38682">MSSPVSLIPLTDTEECAERLLEAAETLGFVYITLEGSNIPPEKVERMFEISKRVFASPKEEKAKCHISPDNKGWSSMHTEILDPEHQRRGDFKDNSWANRAFNFGEFKDGKAQQPLPPALQDHELELNEFSDYCYNLCLKLLRLFGMALKIDEAEGGKDWFTSRHSRSEGPSGSTLRLLFYPSLGAHPDFDPKLDTQAGAHSDYGSYLQAPVLTLNPSITLLFQRPSEPGLEILHPHLKTWHPVPVIPNAILVNIGDLLSYWTAGLLLSTVHRVVSPDYGTEGPKDRYSMAFFCHPAHPTLLTPVPSELIKSRGGRGANDAERTLTSLDHLKSRLSSTYGWKSEQA</sequence>
<organism evidence="4 5">
    <name type="scientific">Tuber aestivum</name>
    <name type="common">summer truffle</name>
    <dbReference type="NCBI Taxonomy" id="59557"/>
    <lineage>
        <taxon>Eukaryota</taxon>
        <taxon>Fungi</taxon>
        <taxon>Dikarya</taxon>
        <taxon>Ascomycota</taxon>
        <taxon>Pezizomycotina</taxon>
        <taxon>Pezizomycetes</taxon>
        <taxon>Pezizales</taxon>
        <taxon>Tuberaceae</taxon>
        <taxon>Tuber</taxon>
    </lineage>
</organism>
<dbReference type="GO" id="GO:0044283">
    <property type="term" value="P:small molecule biosynthetic process"/>
    <property type="evidence" value="ECO:0007669"/>
    <property type="project" value="UniProtKB-ARBA"/>
</dbReference>
<keyword evidence="2" id="KW-0560">Oxidoreductase</keyword>
<proteinExistence type="inferred from homology"/>
<dbReference type="Proteomes" id="UP001412239">
    <property type="component" value="Unassembled WGS sequence"/>
</dbReference>
<protein>
    <recommendedName>
        <fullName evidence="3">Fe2OG dioxygenase domain-containing protein</fullName>
    </recommendedName>
</protein>
<dbReference type="PROSITE" id="PS51471">
    <property type="entry name" value="FE2OG_OXY"/>
    <property type="match status" value="1"/>
</dbReference>
<dbReference type="InterPro" id="IPR005123">
    <property type="entry name" value="Oxoglu/Fe-dep_dioxygenase_dom"/>
</dbReference>
<dbReference type="InterPro" id="IPR027443">
    <property type="entry name" value="IPNS-like_sf"/>
</dbReference>
<dbReference type="SUPFAM" id="SSF51197">
    <property type="entry name" value="Clavaminate synthase-like"/>
    <property type="match status" value="1"/>
</dbReference>
<evidence type="ECO:0000259" key="3">
    <source>
        <dbReference type="PROSITE" id="PS51471"/>
    </source>
</evidence>
<comment type="similarity">
    <text evidence="1 2">Belongs to the iron/ascorbate-dependent oxidoreductase family.</text>
</comment>